<dbReference type="AlphaFoldDB" id="K6VAS5"/>
<evidence type="ECO:0000259" key="2">
    <source>
        <dbReference type="Pfam" id="PF03435"/>
    </source>
</evidence>
<sequence length="418" mass="44638">MHEREYDIVLFGATGYVGRLIARHLLHHAPGDLRIALAGRSLNRLEAVRRWLGGEAVSWPALRADSEDIPSLQEIARRTQVVISTVGPYHGRGLALVGACATAGTHYTDLTGEVLFVRDSIDCFDRAARNSGARIVHSCGADAVPSDLAVLTTALAAHQAGDGHLAQVDAYWRDLRGGASGGTLASLAEDIRARQTDRDKARLAADPYALSPARDDEPEPRTVRNRLHVGRARSIPHWETPYLLSAFNAQIVRRSNALTDWSYGRTLRYHEALTTGRSPLGAVRAGALATGQAALVTGLSSAPTRALCRRILPGPGQGPSEICLARGRFMVELHAETTGGASWITRFGARKDPGYTGTAAMIGESALALALGEQLPDRAGVLTPATGIGNILTDRLRAQGFIIDTRRESGGPEPTPTP</sequence>
<dbReference type="Proteomes" id="UP000008495">
    <property type="component" value="Unassembled WGS sequence"/>
</dbReference>
<dbReference type="InterPro" id="IPR036291">
    <property type="entry name" value="NAD(P)-bd_dom_sf"/>
</dbReference>
<dbReference type="STRING" id="100225.SAMN05421595_3105"/>
<dbReference type="PANTHER" id="PTHR12286:SF5">
    <property type="entry name" value="SACCHAROPINE DEHYDROGENASE-LIKE OXIDOREDUCTASE"/>
    <property type="match status" value="1"/>
</dbReference>
<comment type="caution">
    <text evidence="3">The sequence shown here is derived from an EMBL/GenBank/DDBJ whole genome shotgun (WGS) entry which is preliminary data.</text>
</comment>
<evidence type="ECO:0000256" key="1">
    <source>
        <dbReference type="SAM" id="MobiDB-lite"/>
    </source>
</evidence>
<organism evidence="3 4">
    <name type="scientific">Austwickia chelonae NBRC 105200</name>
    <dbReference type="NCBI Taxonomy" id="1184607"/>
    <lineage>
        <taxon>Bacteria</taxon>
        <taxon>Bacillati</taxon>
        <taxon>Actinomycetota</taxon>
        <taxon>Actinomycetes</taxon>
        <taxon>Micrococcales</taxon>
        <taxon>Dermatophilaceae</taxon>
        <taxon>Austwickia</taxon>
    </lineage>
</organism>
<dbReference type="GO" id="GO:0009247">
    <property type="term" value="P:glycolipid biosynthetic process"/>
    <property type="evidence" value="ECO:0007669"/>
    <property type="project" value="TreeGrafter"/>
</dbReference>
<dbReference type="eggNOG" id="COG3268">
    <property type="taxonomic scope" value="Bacteria"/>
</dbReference>
<dbReference type="InterPro" id="IPR051276">
    <property type="entry name" value="Saccharopine_DH-like_oxidrdct"/>
</dbReference>
<keyword evidence="4" id="KW-1185">Reference proteome</keyword>
<dbReference type="GO" id="GO:0005886">
    <property type="term" value="C:plasma membrane"/>
    <property type="evidence" value="ECO:0007669"/>
    <property type="project" value="TreeGrafter"/>
</dbReference>
<dbReference type="OrthoDB" id="4369409at2"/>
<dbReference type="EMBL" id="BAGZ01000024">
    <property type="protein sequence ID" value="GAB79353.1"/>
    <property type="molecule type" value="Genomic_DNA"/>
</dbReference>
<protein>
    <recommendedName>
        <fullName evidence="2">Saccharopine dehydrogenase NADP binding domain-containing protein</fullName>
    </recommendedName>
</protein>
<evidence type="ECO:0000313" key="3">
    <source>
        <dbReference type="EMBL" id="GAB79353.1"/>
    </source>
</evidence>
<dbReference type="PANTHER" id="PTHR12286">
    <property type="entry name" value="SACCHAROPINE DEHYDROGENASE-LIKE OXIDOREDUCTASE"/>
    <property type="match status" value="1"/>
</dbReference>
<name>K6VAS5_9MICO</name>
<dbReference type="InterPro" id="IPR005097">
    <property type="entry name" value="Sacchrp_dh_NADP-bd"/>
</dbReference>
<dbReference type="RefSeq" id="WP_006504111.1">
    <property type="nucleotide sequence ID" value="NZ_BAGZ01000024.1"/>
</dbReference>
<feature type="region of interest" description="Disordered" evidence="1">
    <location>
        <begin position="198"/>
        <end position="220"/>
    </location>
</feature>
<proteinExistence type="predicted"/>
<dbReference type="Gene3D" id="3.40.50.720">
    <property type="entry name" value="NAD(P)-binding Rossmann-like Domain"/>
    <property type="match status" value="1"/>
</dbReference>
<feature type="domain" description="Saccharopine dehydrogenase NADP binding" evidence="2">
    <location>
        <begin position="8"/>
        <end position="130"/>
    </location>
</feature>
<reference evidence="3 4" key="1">
    <citation type="submission" date="2012-08" db="EMBL/GenBank/DDBJ databases">
        <title>Whole genome shotgun sequence of Austwickia chelonae NBRC 105200.</title>
        <authorList>
            <person name="Yoshida I."/>
            <person name="Hosoyama A."/>
            <person name="Tsuchikane K."/>
            <person name="Katsumata H."/>
            <person name="Ando Y."/>
            <person name="Ohji S."/>
            <person name="Hamada M."/>
            <person name="Tamura T."/>
            <person name="Yamazoe A."/>
            <person name="Yamazaki S."/>
            <person name="Fujita N."/>
        </authorList>
    </citation>
    <scope>NUCLEOTIDE SEQUENCE [LARGE SCALE GENOMIC DNA]</scope>
    <source>
        <strain evidence="3 4">NBRC 105200</strain>
    </source>
</reference>
<gene>
    <name evidence="3" type="ORF">AUCHE_24_00060</name>
</gene>
<accession>K6VAS5</accession>
<dbReference type="SUPFAM" id="SSF51735">
    <property type="entry name" value="NAD(P)-binding Rossmann-fold domains"/>
    <property type="match status" value="1"/>
</dbReference>
<evidence type="ECO:0000313" key="4">
    <source>
        <dbReference type="Proteomes" id="UP000008495"/>
    </source>
</evidence>
<dbReference type="Pfam" id="PF03435">
    <property type="entry name" value="Sacchrp_dh_NADP"/>
    <property type="match status" value="1"/>
</dbReference>